<dbReference type="Gene3D" id="1.20.140.10">
    <property type="entry name" value="Butyryl-CoA Dehydrogenase, subunit A, domain 3"/>
    <property type="match status" value="1"/>
</dbReference>
<dbReference type="InterPro" id="IPR006091">
    <property type="entry name" value="Acyl-CoA_Oxase/DH_mid-dom"/>
</dbReference>
<keyword evidence="3 6" id="KW-0285">Flavoprotein</keyword>
<dbReference type="Pfam" id="PF00441">
    <property type="entry name" value="Acyl-CoA_dh_1"/>
    <property type="match status" value="1"/>
</dbReference>
<evidence type="ECO:0000256" key="3">
    <source>
        <dbReference type="ARBA" id="ARBA00022630"/>
    </source>
</evidence>
<accession>A0A2T1A0Y4</accession>
<dbReference type="Gene3D" id="2.40.110.10">
    <property type="entry name" value="Butyryl-CoA Dehydrogenase, subunit A, domain 2"/>
    <property type="match status" value="1"/>
</dbReference>
<name>A0A2T1A0Y4_9ACTN</name>
<dbReference type="OrthoDB" id="7328575at2"/>
<dbReference type="PANTHER" id="PTHR43884:SF20">
    <property type="entry name" value="ACYL-COA DEHYDROGENASE FADE28"/>
    <property type="match status" value="1"/>
</dbReference>
<dbReference type="AlphaFoldDB" id="A0A2T1A0Y4"/>
<dbReference type="InterPro" id="IPR046373">
    <property type="entry name" value="Acyl-CoA_Oxase/DH_mid-dom_sf"/>
</dbReference>
<dbReference type="InterPro" id="IPR009075">
    <property type="entry name" value="AcylCo_DH/oxidase_C"/>
</dbReference>
<comment type="cofactor">
    <cofactor evidence="1 6">
        <name>FAD</name>
        <dbReference type="ChEBI" id="CHEBI:57692"/>
    </cofactor>
</comment>
<evidence type="ECO:0000256" key="2">
    <source>
        <dbReference type="ARBA" id="ARBA00009347"/>
    </source>
</evidence>
<comment type="similarity">
    <text evidence="2 6">Belongs to the acyl-CoA dehydrogenase family.</text>
</comment>
<dbReference type="InterPro" id="IPR013786">
    <property type="entry name" value="AcylCoA_DH/ox_N"/>
</dbReference>
<dbReference type="GO" id="GO:0003995">
    <property type="term" value="F:acyl-CoA dehydrogenase activity"/>
    <property type="evidence" value="ECO:0007669"/>
    <property type="project" value="TreeGrafter"/>
</dbReference>
<keyword evidence="4 6" id="KW-0274">FAD</keyword>
<dbReference type="SUPFAM" id="SSF56645">
    <property type="entry name" value="Acyl-CoA dehydrogenase NM domain-like"/>
    <property type="match status" value="1"/>
</dbReference>
<evidence type="ECO:0000256" key="5">
    <source>
        <dbReference type="ARBA" id="ARBA00023002"/>
    </source>
</evidence>
<feature type="domain" description="Acyl-CoA oxidase/dehydrogenase middle" evidence="8">
    <location>
        <begin position="122"/>
        <end position="210"/>
    </location>
</feature>
<evidence type="ECO:0000256" key="1">
    <source>
        <dbReference type="ARBA" id="ARBA00001974"/>
    </source>
</evidence>
<dbReference type="RefSeq" id="WP_106348767.1">
    <property type="nucleotide sequence ID" value="NZ_PVUE01000006.1"/>
</dbReference>
<dbReference type="GO" id="GO:0050660">
    <property type="term" value="F:flavin adenine dinucleotide binding"/>
    <property type="evidence" value="ECO:0007669"/>
    <property type="project" value="InterPro"/>
</dbReference>
<feature type="domain" description="Acyl-CoA dehydrogenase/oxidase C-terminal" evidence="7">
    <location>
        <begin position="234"/>
        <end position="375"/>
    </location>
</feature>
<dbReference type="EMBL" id="PVUE01000006">
    <property type="protein sequence ID" value="PRZ42270.1"/>
    <property type="molecule type" value="Genomic_DNA"/>
</dbReference>
<keyword evidence="5 6" id="KW-0560">Oxidoreductase</keyword>
<dbReference type="CDD" id="cd00567">
    <property type="entry name" value="ACAD"/>
    <property type="match status" value="1"/>
</dbReference>
<evidence type="ECO:0000256" key="4">
    <source>
        <dbReference type="ARBA" id="ARBA00022827"/>
    </source>
</evidence>
<dbReference type="InterPro" id="IPR036250">
    <property type="entry name" value="AcylCo_DH-like_C"/>
</dbReference>
<dbReference type="Pfam" id="PF02770">
    <property type="entry name" value="Acyl-CoA_dh_M"/>
    <property type="match status" value="1"/>
</dbReference>
<proteinExistence type="inferred from homology"/>
<gene>
    <name evidence="10" type="ORF">CLV47_106141</name>
</gene>
<protein>
    <submittedName>
        <fullName evidence="10">Alkylation response protein AidB-like acyl-CoA dehydrogenase</fullName>
    </submittedName>
</protein>
<dbReference type="SUPFAM" id="SSF47203">
    <property type="entry name" value="Acyl-CoA dehydrogenase C-terminal domain-like"/>
    <property type="match status" value="1"/>
</dbReference>
<feature type="domain" description="Acyl-CoA dehydrogenase/oxidase N-terminal" evidence="9">
    <location>
        <begin position="6"/>
        <end position="117"/>
    </location>
</feature>
<evidence type="ECO:0000256" key="6">
    <source>
        <dbReference type="RuleBase" id="RU362125"/>
    </source>
</evidence>
<evidence type="ECO:0000259" key="8">
    <source>
        <dbReference type="Pfam" id="PF02770"/>
    </source>
</evidence>
<dbReference type="PANTHER" id="PTHR43884">
    <property type="entry name" value="ACYL-COA DEHYDROGENASE"/>
    <property type="match status" value="1"/>
</dbReference>
<dbReference type="InterPro" id="IPR009100">
    <property type="entry name" value="AcylCoA_DH/oxidase_NM_dom_sf"/>
</dbReference>
<organism evidence="10 11">
    <name type="scientific">Antricoccus suffuscus</name>
    <dbReference type="NCBI Taxonomy" id="1629062"/>
    <lineage>
        <taxon>Bacteria</taxon>
        <taxon>Bacillati</taxon>
        <taxon>Actinomycetota</taxon>
        <taxon>Actinomycetes</taxon>
        <taxon>Geodermatophilales</taxon>
        <taxon>Antricoccaceae</taxon>
        <taxon>Antricoccus</taxon>
    </lineage>
</organism>
<keyword evidence="11" id="KW-1185">Reference proteome</keyword>
<dbReference type="Pfam" id="PF02771">
    <property type="entry name" value="Acyl-CoA_dh_N"/>
    <property type="match status" value="1"/>
</dbReference>
<evidence type="ECO:0000259" key="7">
    <source>
        <dbReference type="Pfam" id="PF00441"/>
    </source>
</evidence>
<sequence>MDFSLTSEQESLRKTVSSFLSKRYDLDASRRAARSGVGWQPEIWQAFADEIGILGATLPAYAGGLDGGAEELMVIAEELGRALVVEPFVGTVVVGAGLLRRAGGSAADAVLEGIASGRVRVAYAAAEPDSYPSGHDVTTTAVRDGDGWVLSGAKTLVLDAPLATHLVICARTSGDRRATGGLSLFLLEFDAANAPAGMSVHSYRTIDDRHAADIDLSDVRLPADALIGEVDEAWSVIEPMLDEGTAAVCAEAVGLMRKVVADTVQYAKERRQFGQPIGTFQVLQHRMVDMHIELERAVSAAYLAILHLGDDRAVRGRAVSAAKATVSQAARFIGQNAVQLHGGMGMTQELAIGHYFRRLTAIESEFGSADFHRARYASLTTP</sequence>
<evidence type="ECO:0000259" key="9">
    <source>
        <dbReference type="Pfam" id="PF02771"/>
    </source>
</evidence>
<dbReference type="Gene3D" id="1.10.540.10">
    <property type="entry name" value="Acyl-CoA dehydrogenase/oxidase, N-terminal domain"/>
    <property type="match status" value="1"/>
</dbReference>
<evidence type="ECO:0000313" key="11">
    <source>
        <dbReference type="Proteomes" id="UP000237752"/>
    </source>
</evidence>
<dbReference type="InterPro" id="IPR037069">
    <property type="entry name" value="AcylCoA_DH/ox_N_sf"/>
</dbReference>
<reference evidence="10 11" key="1">
    <citation type="submission" date="2018-03" db="EMBL/GenBank/DDBJ databases">
        <title>Genomic Encyclopedia of Archaeal and Bacterial Type Strains, Phase II (KMG-II): from individual species to whole genera.</title>
        <authorList>
            <person name="Goeker M."/>
        </authorList>
    </citation>
    <scope>NUCLEOTIDE SEQUENCE [LARGE SCALE GENOMIC DNA]</scope>
    <source>
        <strain evidence="10 11">DSM 100065</strain>
    </source>
</reference>
<dbReference type="Proteomes" id="UP000237752">
    <property type="component" value="Unassembled WGS sequence"/>
</dbReference>
<evidence type="ECO:0000313" key="10">
    <source>
        <dbReference type="EMBL" id="PRZ42270.1"/>
    </source>
</evidence>
<comment type="caution">
    <text evidence="10">The sequence shown here is derived from an EMBL/GenBank/DDBJ whole genome shotgun (WGS) entry which is preliminary data.</text>
</comment>